<dbReference type="Proteomes" id="UP001247805">
    <property type="component" value="Unassembled WGS sequence"/>
</dbReference>
<proteinExistence type="predicted"/>
<evidence type="ECO:0000313" key="2">
    <source>
        <dbReference type="EMBL" id="MDU0356298.1"/>
    </source>
</evidence>
<gene>
    <name evidence="2" type="ORF">RS130_22565</name>
</gene>
<sequence>MVVTVAEQDIRIAQQRDELAINDKLGSIPREIIIRGQGLLSVASTPDIDLWLAGGNNSSRIANLEKSHLMVLLSLILVPAFLYVFLNL</sequence>
<keyword evidence="1" id="KW-1133">Transmembrane helix</keyword>
<keyword evidence="1" id="KW-0472">Membrane</keyword>
<evidence type="ECO:0000313" key="3">
    <source>
        <dbReference type="Proteomes" id="UP001247805"/>
    </source>
</evidence>
<feature type="transmembrane region" description="Helical" evidence="1">
    <location>
        <begin position="69"/>
        <end position="86"/>
    </location>
</feature>
<protein>
    <submittedName>
        <fullName evidence="2">Uncharacterized protein</fullName>
    </submittedName>
</protein>
<keyword evidence="1" id="KW-0812">Transmembrane</keyword>
<accession>A0ABU3T208</accession>
<dbReference type="RefSeq" id="WP_316027793.1">
    <property type="nucleotide sequence ID" value="NZ_JAWDIO010000002.1"/>
</dbReference>
<organism evidence="2 3">
    <name type="scientific">Paraglaciecola aquimarina</name>
    <dbReference type="NCBI Taxonomy" id="1235557"/>
    <lineage>
        <taxon>Bacteria</taxon>
        <taxon>Pseudomonadati</taxon>
        <taxon>Pseudomonadota</taxon>
        <taxon>Gammaproteobacteria</taxon>
        <taxon>Alteromonadales</taxon>
        <taxon>Alteromonadaceae</taxon>
        <taxon>Paraglaciecola</taxon>
    </lineage>
</organism>
<evidence type="ECO:0000256" key="1">
    <source>
        <dbReference type="SAM" id="Phobius"/>
    </source>
</evidence>
<dbReference type="EMBL" id="JAWDIO010000002">
    <property type="protein sequence ID" value="MDU0356298.1"/>
    <property type="molecule type" value="Genomic_DNA"/>
</dbReference>
<name>A0ABU3T208_9ALTE</name>
<keyword evidence="3" id="KW-1185">Reference proteome</keyword>
<comment type="caution">
    <text evidence="2">The sequence shown here is derived from an EMBL/GenBank/DDBJ whole genome shotgun (WGS) entry which is preliminary data.</text>
</comment>
<reference evidence="2 3" key="1">
    <citation type="submission" date="2023-10" db="EMBL/GenBank/DDBJ databases">
        <title>Glaciecola aquimarina strain GGW-M5 nov., isolated from a coastal seawater.</title>
        <authorList>
            <person name="Bayburt H."/>
            <person name="Kim J.M."/>
            <person name="Choi B.J."/>
            <person name="Jeon C.O."/>
        </authorList>
    </citation>
    <scope>NUCLEOTIDE SEQUENCE [LARGE SCALE GENOMIC DNA]</scope>
    <source>
        <strain evidence="2 3">KCTC 32108</strain>
    </source>
</reference>